<dbReference type="Proteomes" id="UP001595755">
    <property type="component" value="Unassembled WGS sequence"/>
</dbReference>
<feature type="transmembrane region" description="Helical" evidence="1">
    <location>
        <begin position="39"/>
        <end position="61"/>
    </location>
</feature>
<feature type="transmembrane region" description="Helical" evidence="1">
    <location>
        <begin position="97"/>
        <end position="115"/>
    </location>
</feature>
<feature type="transmembrane region" description="Helical" evidence="1">
    <location>
        <begin position="197"/>
        <end position="217"/>
    </location>
</feature>
<accession>A0ABV8SHY6</accession>
<keyword evidence="1" id="KW-0812">Transmembrane</keyword>
<feature type="transmembrane region" description="Helical" evidence="1">
    <location>
        <begin position="223"/>
        <end position="240"/>
    </location>
</feature>
<evidence type="ECO:0008006" key="4">
    <source>
        <dbReference type="Google" id="ProtNLM"/>
    </source>
</evidence>
<sequence>MTATRLQRITYGFIAAATLIALADVTALRLLSLSLEEPALVYAVMLDLMLVLPVLYWFMVLRPRGKSIGGIMAFPLLGAAAAWLLTPMSQRELVWGASWPVKLAVLAAEIAYIAYGARRIYGLAKDYRTAARTEADTMEAWRSAIHSRFAGSKLAPLLLHESSMIYYLLLSWRQKKPAARSEAERTFTYHKKTNQTLYSAILTKIILIEGVCVHLLVSQWSHWAAWLLTIADVWLLALIWSDCRASALQPVKLKEDSLRLRYGLRIQGDIPLASIAAVSSSREFQLDPKEMKHAAGPIFGAPNVKIELKERMKVEGLLFQSTQVDTIYLLLDEPEAFVQELGLGESSPGVLSSREDE</sequence>
<reference evidence="3" key="1">
    <citation type="journal article" date="2019" name="Int. J. Syst. Evol. Microbiol.">
        <title>The Global Catalogue of Microorganisms (GCM) 10K type strain sequencing project: providing services to taxonomists for standard genome sequencing and annotation.</title>
        <authorList>
            <consortium name="The Broad Institute Genomics Platform"/>
            <consortium name="The Broad Institute Genome Sequencing Center for Infectious Disease"/>
            <person name="Wu L."/>
            <person name="Ma J."/>
        </authorList>
    </citation>
    <scope>NUCLEOTIDE SEQUENCE [LARGE SCALE GENOMIC DNA]</scope>
    <source>
        <strain evidence="3">CGMCC 4.1641</strain>
    </source>
</reference>
<dbReference type="EMBL" id="JBHSED010000071">
    <property type="protein sequence ID" value="MFC4307072.1"/>
    <property type="molecule type" value="Genomic_DNA"/>
</dbReference>
<feature type="transmembrane region" description="Helical" evidence="1">
    <location>
        <begin position="12"/>
        <end position="33"/>
    </location>
</feature>
<keyword evidence="1" id="KW-1133">Transmembrane helix</keyword>
<keyword evidence="3" id="KW-1185">Reference proteome</keyword>
<protein>
    <recommendedName>
        <fullName evidence="4">Beta-carotene 15,15'-monooxygenase</fullName>
    </recommendedName>
</protein>
<evidence type="ECO:0000313" key="2">
    <source>
        <dbReference type="EMBL" id="MFC4307072.1"/>
    </source>
</evidence>
<gene>
    <name evidence="2" type="ORF">ACFO1S_26975</name>
</gene>
<proteinExistence type="predicted"/>
<keyword evidence="1" id="KW-0472">Membrane</keyword>
<evidence type="ECO:0000313" key="3">
    <source>
        <dbReference type="Proteomes" id="UP001595755"/>
    </source>
</evidence>
<organism evidence="2 3">
    <name type="scientific">Cohnella boryungensis</name>
    <dbReference type="NCBI Taxonomy" id="768479"/>
    <lineage>
        <taxon>Bacteria</taxon>
        <taxon>Bacillati</taxon>
        <taxon>Bacillota</taxon>
        <taxon>Bacilli</taxon>
        <taxon>Bacillales</taxon>
        <taxon>Paenibacillaceae</taxon>
        <taxon>Cohnella</taxon>
    </lineage>
</organism>
<name>A0ABV8SHY6_9BACL</name>
<feature type="transmembrane region" description="Helical" evidence="1">
    <location>
        <begin position="68"/>
        <end position="85"/>
    </location>
</feature>
<evidence type="ECO:0000256" key="1">
    <source>
        <dbReference type="SAM" id="Phobius"/>
    </source>
</evidence>
<comment type="caution">
    <text evidence="2">The sequence shown here is derived from an EMBL/GenBank/DDBJ whole genome shotgun (WGS) entry which is preliminary data.</text>
</comment>
<dbReference type="RefSeq" id="WP_204604505.1">
    <property type="nucleotide sequence ID" value="NZ_JBHSED010000071.1"/>
</dbReference>